<organism evidence="1 2">
    <name type="scientific">Dermacentor silvarum</name>
    <name type="common">Tick</name>
    <dbReference type="NCBI Taxonomy" id="543639"/>
    <lineage>
        <taxon>Eukaryota</taxon>
        <taxon>Metazoa</taxon>
        <taxon>Ecdysozoa</taxon>
        <taxon>Arthropoda</taxon>
        <taxon>Chelicerata</taxon>
        <taxon>Arachnida</taxon>
        <taxon>Acari</taxon>
        <taxon>Parasitiformes</taxon>
        <taxon>Ixodida</taxon>
        <taxon>Ixodoidea</taxon>
        <taxon>Ixodidae</taxon>
        <taxon>Rhipicephalinae</taxon>
        <taxon>Dermacentor</taxon>
    </lineage>
</organism>
<name>A0ACB8C5A9_DERSI</name>
<protein>
    <submittedName>
        <fullName evidence="1">Uncharacterized protein</fullName>
    </submittedName>
</protein>
<reference evidence="1" key="1">
    <citation type="submission" date="2020-05" db="EMBL/GenBank/DDBJ databases">
        <title>Large-scale comparative analyses of tick genomes elucidate their genetic diversity and vector capacities.</title>
        <authorList>
            <person name="Jia N."/>
            <person name="Wang J."/>
            <person name="Shi W."/>
            <person name="Du L."/>
            <person name="Sun Y."/>
            <person name="Zhan W."/>
            <person name="Jiang J."/>
            <person name="Wang Q."/>
            <person name="Zhang B."/>
            <person name="Ji P."/>
            <person name="Sakyi L.B."/>
            <person name="Cui X."/>
            <person name="Yuan T."/>
            <person name="Jiang B."/>
            <person name="Yang W."/>
            <person name="Lam T.T.-Y."/>
            <person name="Chang Q."/>
            <person name="Ding S."/>
            <person name="Wang X."/>
            <person name="Zhu J."/>
            <person name="Ruan X."/>
            <person name="Zhao L."/>
            <person name="Wei J."/>
            <person name="Que T."/>
            <person name="Du C."/>
            <person name="Cheng J."/>
            <person name="Dai P."/>
            <person name="Han X."/>
            <person name="Huang E."/>
            <person name="Gao Y."/>
            <person name="Liu J."/>
            <person name="Shao H."/>
            <person name="Ye R."/>
            <person name="Li L."/>
            <person name="Wei W."/>
            <person name="Wang X."/>
            <person name="Wang C."/>
            <person name="Yang T."/>
            <person name="Huo Q."/>
            <person name="Li W."/>
            <person name="Guo W."/>
            <person name="Chen H."/>
            <person name="Zhou L."/>
            <person name="Ni X."/>
            <person name="Tian J."/>
            <person name="Zhou Y."/>
            <person name="Sheng Y."/>
            <person name="Liu T."/>
            <person name="Pan Y."/>
            <person name="Xia L."/>
            <person name="Li J."/>
            <person name="Zhao F."/>
            <person name="Cao W."/>
        </authorList>
    </citation>
    <scope>NUCLEOTIDE SEQUENCE</scope>
    <source>
        <strain evidence="1">Dsil-2018</strain>
    </source>
</reference>
<keyword evidence="2" id="KW-1185">Reference proteome</keyword>
<accession>A0ACB8C5A9</accession>
<evidence type="ECO:0000313" key="2">
    <source>
        <dbReference type="Proteomes" id="UP000821865"/>
    </source>
</evidence>
<sequence>MELVREFGDPLVLGLAEDHIILKLETAWPRTSLADDDGLLLVANQRSLVCAARSAFPREARISKALFCGCTSFESSRHYASAASELLRDTQEIYIVHNRDKVYKLIRMFPNAKVLALPHDLCTHALELDEPRRDRSAPLVDRSQLRELVGSMRSLSEGCMRLSRETTLAVMLTCPQVGVGSSVMLAKISAFRNLRSLMLALDLCIVFADVHLELKRLLTMLPGLEELAVENCGGLRLSTIARLCPKIKRLKLAGCMGSSEDNPVDADAFPNLECVDMNILLSSFIFNSFLCATREVLRTARFEDDGMCAEFLQYCVQHGRRLPFPRLEHLSLDTEESLRGLELEPRDLHDVLKALPAIRHLQTDSYDLRLFDNYCVPRGRVSLLWTGCVYCQVHRPDTCPTYTHVRV</sequence>
<gene>
    <name evidence="1" type="ORF">HPB49_020916</name>
</gene>
<comment type="caution">
    <text evidence="1">The sequence shown here is derived from an EMBL/GenBank/DDBJ whole genome shotgun (WGS) entry which is preliminary data.</text>
</comment>
<evidence type="ECO:0000313" key="1">
    <source>
        <dbReference type="EMBL" id="KAH7934052.1"/>
    </source>
</evidence>
<dbReference type="Proteomes" id="UP000821865">
    <property type="component" value="Chromosome 9"/>
</dbReference>
<proteinExistence type="predicted"/>
<dbReference type="EMBL" id="CM023478">
    <property type="protein sequence ID" value="KAH7934052.1"/>
    <property type="molecule type" value="Genomic_DNA"/>
</dbReference>